<dbReference type="InterPro" id="IPR005302">
    <property type="entry name" value="MoCF_Sase_C"/>
</dbReference>
<organism evidence="2 3">
    <name type="scientific">Rubrobacter tropicus</name>
    <dbReference type="NCBI Taxonomy" id="2653851"/>
    <lineage>
        <taxon>Bacteria</taxon>
        <taxon>Bacillati</taxon>
        <taxon>Actinomycetota</taxon>
        <taxon>Rubrobacteria</taxon>
        <taxon>Rubrobacterales</taxon>
        <taxon>Rubrobacteraceae</taxon>
        <taxon>Rubrobacter</taxon>
    </lineage>
</organism>
<evidence type="ECO:0000259" key="1">
    <source>
        <dbReference type="PROSITE" id="PS51340"/>
    </source>
</evidence>
<dbReference type="GO" id="GO:0003824">
    <property type="term" value="F:catalytic activity"/>
    <property type="evidence" value="ECO:0007669"/>
    <property type="project" value="InterPro"/>
</dbReference>
<dbReference type="Pfam" id="PF03473">
    <property type="entry name" value="MOSC"/>
    <property type="match status" value="1"/>
</dbReference>
<dbReference type="PANTHER" id="PTHR30212">
    <property type="entry name" value="PROTEIN YIIM"/>
    <property type="match status" value="1"/>
</dbReference>
<dbReference type="Gene3D" id="2.40.33.20">
    <property type="entry name" value="PK beta-barrel domain-like"/>
    <property type="match status" value="1"/>
</dbReference>
<dbReference type="RefSeq" id="WP_166175678.1">
    <property type="nucleotide sequence ID" value="NZ_CP045119.1"/>
</dbReference>
<dbReference type="AlphaFoldDB" id="A0A6G8Q8T7"/>
<proteinExistence type="predicted"/>
<keyword evidence="3" id="KW-1185">Reference proteome</keyword>
<protein>
    <submittedName>
        <fullName evidence="2">MOSC domain-containing protein</fullName>
    </submittedName>
</protein>
<dbReference type="InterPro" id="IPR011037">
    <property type="entry name" value="Pyrv_Knase-like_insert_dom_sf"/>
</dbReference>
<gene>
    <name evidence="2" type="ORF">GBA63_09790</name>
</gene>
<dbReference type="KEGG" id="rub:GBA63_09790"/>
<evidence type="ECO:0000313" key="2">
    <source>
        <dbReference type="EMBL" id="QIN82904.1"/>
    </source>
</evidence>
<dbReference type="InterPro" id="IPR052353">
    <property type="entry name" value="Benzoxazolinone_Detox_Enz"/>
</dbReference>
<dbReference type="PANTHER" id="PTHR30212:SF2">
    <property type="entry name" value="PROTEIN YIIM"/>
    <property type="match status" value="1"/>
</dbReference>
<evidence type="ECO:0000313" key="3">
    <source>
        <dbReference type="Proteomes" id="UP000501452"/>
    </source>
</evidence>
<dbReference type="GO" id="GO:0030151">
    <property type="term" value="F:molybdenum ion binding"/>
    <property type="evidence" value="ECO:0007669"/>
    <property type="project" value="InterPro"/>
</dbReference>
<sequence length="222" mass="24335">MRLLSVNVGLEEPIEGAKSSGKTGIFKRPTHGPVRVTKDGLAGDEISDKENHGGVDQAVYLFGSPDYEWWSEELGRELAPGTFGENLTVSGLESAGAYIGDRFSIGSAVLEVTAPRIPCVTLAVRMGDPAFLKRFRRAERPGLYCRVIRPGEVAAGDPVESGAYSGERVPAIELFRVFFEPDPDEVTLRRHLAAPIAVRAREMNERRLARVLERDAETRSIV</sequence>
<dbReference type="Proteomes" id="UP000501452">
    <property type="component" value="Chromosome"/>
</dbReference>
<dbReference type="GO" id="GO:0030170">
    <property type="term" value="F:pyridoxal phosphate binding"/>
    <property type="evidence" value="ECO:0007669"/>
    <property type="project" value="InterPro"/>
</dbReference>
<name>A0A6G8Q8T7_9ACTN</name>
<dbReference type="SUPFAM" id="SSF50800">
    <property type="entry name" value="PK beta-barrel domain-like"/>
    <property type="match status" value="1"/>
</dbReference>
<feature type="domain" description="MOSC" evidence="1">
    <location>
        <begin position="28"/>
        <end position="162"/>
    </location>
</feature>
<dbReference type="PROSITE" id="PS51340">
    <property type="entry name" value="MOSC"/>
    <property type="match status" value="1"/>
</dbReference>
<dbReference type="EMBL" id="CP045119">
    <property type="protein sequence ID" value="QIN82904.1"/>
    <property type="molecule type" value="Genomic_DNA"/>
</dbReference>
<accession>A0A6G8Q8T7</accession>
<reference evidence="2 3" key="1">
    <citation type="submission" date="2019-10" db="EMBL/GenBank/DDBJ databases">
        <title>Rubrobacter sp nov SCSIO 52090 isolated from a deep-sea sediment in the South China Sea.</title>
        <authorList>
            <person name="Chen R.W."/>
        </authorList>
    </citation>
    <scope>NUCLEOTIDE SEQUENCE [LARGE SCALE GENOMIC DNA]</scope>
    <source>
        <strain evidence="2 3">SCSIO 52909</strain>
    </source>
</reference>